<evidence type="ECO:0000256" key="4">
    <source>
        <dbReference type="ARBA" id="ARBA00022771"/>
    </source>
</evidence>
<evidence type="ECO:0000256" key="6">
    <source>
        <dbReference type="ARBA" id="ARBA00023015"/>
    </source>
</evidence>
<keyword evidence="6" id="KW-0805">Transcription regulation</keyword>
<feature type="domain" description="C2H2-type" evidence="12">
    <location>
        <begin position="172"/>
        <end position="199"/>
    </location>
</feature>
<name>A0A8E0RPR8_9TREM</name>
<dbReference type="InterPro" id="IPR036236">
    <property type="entry name" value="Znf_C2H2_sf"/>
</dbReference>
<organism evidence="13 14">
    <name type="scientific">Fasciolopsis buskii</name>
    <dbReference type="NCBI Taxonomy" id="27845"/>
    <lineage>
        <taxon>Eukaryota</taxon>
        <taxon>Metazoa</taxon>
        <taxon>Spiralia</taxon>
        <taxon>Lophotrochozoa</taxon>
        <taxon>Platyhelminthes</taxon>
        <taxon>Trematoda</taxon>
        <taxon>Digenea</taxon>
        <taxon>Plagiorchiida</taxon>
        <taxon>Echinostomata</taxon>
        <taxon>Echinostomatoidea</taxon>
        <taxon>Fasciolidae</taxon>
        <taxon>Fasciolopsis</taxon>
    </lineage>
</organism>
<dbReference type="InterPro" id="IPR013087">
    <property type="entry name" value="Znf_C2H2_type"/>
</dbReference>
<keyword evidence="8" id="KW-0804">Transcription</keyword>
<evidence type="ECO:0000256" key="9">
    <source>
        <dbReference type="ARBA" id="ARBA00023242"/>
    </source>
</evidence>
<feature type="domain" description="C2H2-type" evidence="12">
    <location>
        <begin position="116"/>
        <end position="143"/>
    </location>
</feature>
<feature type="compositionally biased region" description="Low complexity" evidence="11">
    <location>
        <begin position="18"/>
        <end position="34"/>
    </location>
</feature>
<dbReference type="PANTHER" id="PTHR24394">
    <property type="entry name" value="ZINC FINGER PROTEIN"/>
    <property type="match status" value="1"/>
</dbReference>
<accession>A0A8E0RPR8</accession>
<evidence type="ECO:0000256" key="11">
    <source>
        <dbReference type="SAM" id="MobiDB-lite"/>
    </source>
</evidence>
<dbReference type="Pfam" id="PF00096">
    <property type="entry name" value="zf-C2H2"/>
    <property type="match status" value="5"/>
</dbReference>
<dbReference type="AlphaFoldDB" id="A0A8E0RPR8"/>
<feature type="domain" description="C2H2-type" evidence="12">
    <location>
        <begin position="144"/>
        <end position="171"/>
    </location>
</feature>
<keyword evidence="9" id="KW-0539">Nucleus</keyword>
<feature type="domain" description="C2H2-type" evidence="12">
    <location>
        <begin position="200"/>
        <end position="227"/>
    </location>
</feature>
<keyword evidence="5" id="KW-0862">Zinc</keyword>
<dbReference type="GO" id="GO:0008270">
    <property type="term" value="F:zinc ion binding"/>
    <property type="evidence" value="ECO:0007669"/>
    <property type="project" value="UniProtKB-KW"/>
</dbReference>
<keyword evidence="3" id="KW-0677">Repeat</keyword>
<dbReference type="FunFam" id="3.30.160.60:FF:000194">
    <property type="entry name" value="Fez family zinc finger protein 2"/>
    <property type="match status" value="1"/>
</dbReference>
<dbReference type="FunFam" id="3.30.160.60:FF:000251">
    <property type="entry name" value="FEZ family zinc finger 2"/>
    <property type="match status" value="1"/>
</dbReference>
<proteinExistence type="predicted"/>
<keyword evidence="4 10" id="KW-0863">Zinc-finger</keyword>
<dbReference type="SUPFAM" id="SSF57667">
    <property type="entry name" value="beta-beta-alpha zinc fingers"/>
    <property type="match status" value="3"/>
</dbReference>
<feature type="region of interest" description="Disordered" evidence="11">
    <location>
        <begin position="528"/>
        <end position="551"/>
    </location>
</feature>
<reference evidence="13" key="1">
    <citation type="submission" date="2019-05" db="EMBL/GenBank/DDBJ databases">
        <title>Annotation for the trematode Fasciolopsis buski.</title>
        <authorList>
            <person name="Choi Y.-J."/>
        </authorList>
    </citation>
    <scope>NUCLEOTIDE SEQUENCE</scope>
    <source>
        <strain evidence="13">HT</strain>
        <tissue evidence="13">Whole worm</tissue>
    </source>
</reference>
<evidence type="ECO:0000256" key="3">
    <source>
        <dbReference type="ARBA" id="ARBA00022737"/>
    </source>
</evidence>
<dbReference type="PROSITE" id="PS00028">
    <property type="entry name" value="ZINC_FINGER_C2H2_1"/>
    <property type="match status" value="6"/>
</dbReference>
<dbReference type="PROSITE" id="PS50157">
    <property type="entry name" value="ZINC_FINGER_C2H2_2"/>
    <property type="match status" value="6"/>
</dbReference>
<comment type="subcellular location">
    <subcellularLocation>
        <location evidence="1">Nucleus</location>
    </subcellularLocation>
</comment>
<dbReference type="EMBL" id="LUCM01007435">
    <property type="protein sequence ID" value="KAA0189942.1"/>
    <property type="molecule type" value="Genomic_DNA"/>
</dbReference>
<keyword evidence="14" id="KW-1185">Reference proteome</keyword>
<evidence type="ECO:0000256" key="1">
    <source>
        <dbReference type="ARBA" id="ARBA00004123"/>
    </source>
</evidence>
<evidence type="ECO:0000256" key="10">
    <source>
        <dbReference type="PROSITE-ProRule" id="PRU00042"/>
    </source>
</evidence>
<sequence>MASVLGSFSIERIINTSRPESPLSNSSSNKPKYSAARCANSSPSHSSRTVHRGRQDPRPMSKKTTGSIVTFDSVSTTVTVTGTAKIPILMEQSPEENLMQSTRMSMEDDSGSGKIYTCPQCGKIFTAHYNLTRHMPIHTGARPFICKVCNKGFRQASTLCRHKIIHTSEKPHVCWTCGKAFNRSSTLNTHSRIHQGFKPFTCEICGKGFHQKGNYKNHKLTHSDEKQYKCHVCHKAFHQVYNLSFHMHTHQAQKPFLCRLCGKGFCRNFDLKKHVRKLHPESSDEWDHSLHGHPPTRKIIGKKEPVNYLSEVNNGHSSSTAPPPPMLRMMEPSNHFASSSHQNNRVRPIGEVARTNRSSPEKQFRHLITNKPADSRTPSSSDTWCPQSPLNYPSFGVPSPSELSPFSPVAKFVGLTRPTGQIDVRSRDQPAPWNQPLSKIEATTQLSELDWSAVLQRLQMSCTWNSSYHHSQTIYPPNPSTILTQQLLNFLNSKSLHSIPSTMMNKIPSPGDLGPWSQPAPATAMRALQRSSSVERRQPGTYRGISMPTSSPHLTTPLFRAPFDGSNNLCPSGGDLLDPLGILNPAVHTQLP</sequence>
<evidence type="ECO:0000256" key="2">
    <source>
        <dbReference type="ARBA" id="ARBA00022723"/>
    </source>
</evidence>
<dbReference type="Gene3D" id="3.30.160.60">
    <property type="entry name" value="Classic Zinc Finger"/>
    <property type="match status" value="6"/>
</dbReference>
<dbReference type="PANTHER" id="PTHR24394:SF29">
    <property type="entry name" value="MYONEURIN"/>
    <property type="match status" value="1"/>
</dbReference>
<dbReference type="GO" id="GO:0005634">
    <property type="term" value="C:nucleus"/>
    <property type="evidence" value="ECO:0007669"/>
    <property type="project" value="UniProtKB-SubCell"/>
</dbReference>
<evidence type="ECO:0000313" key="14">
    <source>
        <dbReference type="Proteomes" id="UP000728185"/>
    </source>
</evidence>
<feature type="domain" description="C2H2-type" evidence="12">
    <location>
        <begin position="228"/>
        <end position="255"/>
    </location>
</feature>
<keyword evidence="2" id="KW-0479">Metal-binding</keyword>
<evidence type="ECO:0000259" key="12">
    <source>
        <dbReference type="PROSITE" id="PS50157"/>
    </source>
</evidence>
<evidence type="ECO:0000313" key="13">
    <source>
        <dbReference type="EMBL" id="KAA0189942.1"/>
    </source>
</evidence>
<evidence type="ECO:0000256" key="7">
    <source>
        <dbReference type="ARBA" id="ARBA00023125"/>
    </source>
</evidence>
<comment type="caution">
    <text evidence="13">The sequence shown here is derived from an EMBL/GenBank/DDBJ whole genome shotgun (WGS) entry which is preliminary data.</text>
</comment>
<keyword evidence="7" id="KW-0238">DNA-binding</keyword>
<dbReference type="GO" id="GO:0003677">
    <property type="term" value="F:DNA binding"/>
    <property type="evidence" value="ECO:0007669"/>
    <property type="project" value="UniProtKB-KW"/>
</dbReference>
<evidence type="ECO:0000256" key="8">
    <source>
        <dbReference type="ARBA" id="ARBA00023163"/>
    </source>
</evidence>
<dbReference type="FunFam" id="3.30.160.60:FF:000164">
    <property type="entry name" value="Fez family zinc finger protein 2"/>
    <property type="match status" value="1"/>
</dbReference>
<dbReference type="OrthoDB" id="5062908at2759"/>
<dbReference type="SMART" id="SM00355">
    <property type="entry name" value="ZnF_C2H2"/>
    <property type="match status" value="6"/>
</dbReference>
<evidence type="ECO:0000256" key="5">
    <source>
        <dbReference type="ARBA" id="ARBA00022833"/>
    </source>
</evidence>
<feature type="region of interest" description="Disordered" evidence="11">
    <location>
        <begin position="18"/>
        <end position="68"/>
    </location>
</feature>
<dbReference type="FunFam" id="3.30.160.60:FF:000227">
    <property type="entry name" value="fez family zinc finger protein 1"/>
    <property type="match status" value="1"/>
</dbReference>
<protein>
    <submittedName>
        <fullName evidence="13">Fez family zinc finger protein 2</fullName>
    </submittedName>
</protein>
<gene>
    <name evidence="13" type="ORF">FBUS_05135</name>
</gene>
<dbReference type="GO" id="GO:0000981">
    <property type="term" value="F:DNA-binding transcription factor activity, RNA polymerase II-specific"/>
    <property type="evidence" value="ECO:0007669"/>
    <property type="project" value="TreeGrafter"/>
</dbReference>
<dbReference type="FunFam" id="3.30.160.60:FF:000564">
    <property type="entry name" value="zinc finger protein 699"/>
    <property type="match status" value="1"/>
</dbReference>
<feature type="domain" description="C2H2-type" evidence="12">
    <location>
        <begin position="256"/>
        <end position="284"/>
    </location>
</feature>
<dbReference type="Proteomes" id="UP000728185">
    <property type="component" value="Unassembled WGS sequence"/>
</dbReference>